<dbReference type="OrthoDB" id="1445569at2"/>
<evidence type="ECO:0000256" key="1">
    <source>
        <dbReference type="SAM" id="MobiDB-lite"/>
    </source>
</evidence>
<comment type="caution">
    <text evidence="3">The sequence shown here is derived from an EMBL/GenBank/DDBJ whole genome shotgun (WGS) entry which is preliminary data.</text>
</comment>
<name>A0A4Q2KHH7_9SPHN</name>
<feature type="transmembrane region" description="Helical" evidence="2">
    <location>
        <begin position="24"/>
        <end position="46"/>
    </location>
</feature>
<keyword evidence="2" id="KW-0472">Membrane</keyword>
<evidence type="ECO:0000256" key="2">
    <source>
        <dbReference type="SAM" id="Phobius"/>
    </source>
</evidence>
<feature type="region of interest" description="Disordered" evidence="1">
    <location>
        <begin position="1"/>
        <end position="21"/>
    </location>
</feature>
<proteinExistence type="predicted"/>
<evidence type="ECO:0000313" key="3">
    <source>
        <dbReference type="EMBL" id="RXZ64575.1"/>
    </source>
</evidence>
<evidence type="ECO:0008006" key="5">
    <source>
        <dbReference type="Google" id="ProtNLM"/>
    </source>
</evidence>
<organism evidence="3 4">
    <name type="scientific">Pelagerythrobacter rhizovicinus</name>
    <dbReference type="NCBI Taxonomy" id="2268576"/>
    <lineage>
        <taxon>Bacteria</taxon>
        <taxon>Pseudomonadati</taxon>
        <taxon>Pseudomonadota</taxon>
        <taxon>Alphaproteobacteria</taxon>
        <taxon>Sphingomonadales</taxon>
        <taxon>Erythrobacteraceae</taxon>
        <taxon>Pelagerythrobacter</taxon>
    </lineage>
</organism>
<keyword evidence="2" id="KW-0812">Transmembrane</keyword>
<dbReference type="EMBL" id="SDPV01000002">
    <property type="protein sequence ID" value="RXZ64575.1"/>
    <property type="molecule type" value="Genomic_DNA"/>
</dbReference>
<accession>A0A4Q2KHH7</accession>
<keyword evidence="4" id="KW-1185">Reference proteome</keyword>
<sequence length="144" mass="15157">MAETGNSKKSGKRSSDRQRSRPPLLEWVAAAVGLTLTLAVLGALGWEGLESAGDDPPAIDAEIRRIVPVRPGYVVEVELRNRSSATAAAVQVEGELTAADGAVATSTATVDYVPGDSTRSAGLFFADDPRLHRLEVRALGYAEP</sequence>
<dbReference type="RefSeq" id="WP_129524882.1">
    <property type="nucleotide sequence ID" value="NZ_SDPV01000002.1"/>
</dbReference>
<dbReference type="AlphaFoldDB" id="A0A4Q2KHH7"/>
<gene>
    <name evidence="3" type="ORF">ETX26_11860</name>
</gene>
<keyword evidence="2" id="KW-1133">Transmembrane helix</keyword>
<protein>
    <recommendedName>
        <fullName evidence="5">TIGR02588 family protein</fullName>
    </recommendedName>
</protein>
<evidence type="ECO:0000313" key="4">
    <source>
        <dbReference type="Proteomes" id="UP000293623"/>
    </source>
</evidence>
<dbReference type="Proteomes" id="UP000293623">
    <property type="component" value="Unassembled WGS sequence"/>
</dbReference>
<reference evidence="3 4" key="1">
    <citation type="submission" date="2019-01" db="EMBL/GenBank/DDBJ databases">
        <title>Altererythrobacter rhizovicinus sp. nov., isolated from the rhizosphere soil of Haloxylon ammodendron.</title>
        <authorList>
            <person name="Li H.-P."/>
            <person name="Gou J.-Y."/>
            <person name="Yao D."/>
            <person name="Han Q.-Q."/>
            <person name="Shao K.-Z."/>
            <person name="Zhao Q."/>
            <person name="Zhang J.-L."/>
        </authorList>
    </citation>
    <scope>NUCLEOTIDE SEQUENCE [LARGE SCALE GENOMIC DNA]</scope>
    <source>
        <strain evidence="3 4">AY-3R</strain>
    </source>
</reference>